<organism evidence="1 2">
    <name type="scientific">Chryseobacterium viscerum</name>
    <dbReference type="NCBI Taxonomy" id="1037377"/>
    <lineage>
        <taxon>Bacteria</taxon>
        <taxon>Pseudomonadati</taxon>
        <taxon>Bacteroidota</taxon>
        <taxon>Flavobacteriia</taxon>
        <taxon>Flavobacteriales</taxon>
        <taxon>Weeksellaceae</taxon>
        <taxon>Chryseobacterium group</taxon>
        <taxon>Chryseobacterium</taxon>
    </lineage>
</organism>
<dbReference type="EMBL" id="PPEG02000018">
    <property type="protein sequence ID" value="PWN57918.1"/>
    <property type="molecule type" value="Genomic_DNA"/>
</dbReference>
<accession>A0A316WFZ1</accession>
<reference evidence="1 2" key="1">
    <citation type="submission" date="2018-04" db="EMBL/GenBank/DDBJ databases">
        <title>Chryseobacterium oncorhynchi 701B-08T from rainbow trout, and Chryseobacterium viscerum 687B-08T from diseased fish.</title>
        <authorList>
            <person name="Jeong J.-J."/>
            <person name="Lee Y.J."/>
            <person name="Pathiraja D."/>
            <person name="Park B."/>
            <person name="Choi I.-G."/>
            <person name="Kim K.D."/>
        </authorList>
    </citation>
    <scope>NUCLEOTIDE SEQUENCE [LARGE SCALE GENOMIC DNA]</scope>
    <source>
        <strain evidence="1 2">687B-08</strain>
    </source>
</reference>
<evidence type="ECO:0000313" key="1">
    <source>
        <dbReference type="EMBL" id="PWN57918.1"/>
    </source>
</evidence>
<gene>
    <name evidence="1" type="ORF">C1634_025445</name>
</gene>
<dbReference type="Gene3D" id="2.60.120.40">
    <property type="match status" value="1"/>
</dbReference>
<evidence type="ECO:0000313" key="2">
    <source>
        <dbReference type="Proteomes" id="UP000236413"/>
    </source>
</evidence>
<name>A0A316WFZ1_9FLAO</name>
<dbReference type="Proteomes" id="UP000236413">
    <property type="component" value="Unassembled WGS sequence"/>
</dbReference>
<comment type="caution">
    <text evidence="1">The sequence shown here is derived from an EMBL/GenBank/DDBJ whole genome shotgun (WGS) entry which is preliminary data.</text>
</comment>
<dbReference type="RefSeq" id="WP_103234911.1">
    <property type="nucleotide sequence ID" value="NZ_PPEG02000018.1"/>
</dbReference>
<dbReference type="InterPro" id="IPR008983">
    <property type="entry name" value="Tumour_necrosis_fac-like_dom"/>
</dbReference>
<evidence type="ECO:0008006" key="3">
    <source>
        <dbReference type="Google" id="ProtNLM"/>
    </source>
</evidence>
<dbReference type="AlphaFoldDB" id="A0A316WFZ1"/>
<protein>
    <recommendedName>
        <fullName evidence="3">C1q domain-containing protein</fullName>
    </recommendedName>
</protein>
<sequence>MKLLLIGILIPVCTFSQVGINTALPKSTLDITAKNAVGSTTNVDGILIPRIDRQRAQSMNNIPTSTLVFINDNTTGSQTGTAVNIDTVGYYYYNGTIWVKLHNPTNSSFVSSNIYSADGALSGNRTVMQRANTLAFTGNATNAFSVDGNTFSVDAANNRIGIRNSSPATELEIGNATETPNPTIRLHSNQNNFSGGGTLQFVESDPNYGTIMRHHTSDNTSGSEKEGLYFSSLAAGIESTSPTLMLDQTNQKAGIGTTDPTEKLDVNGNMRLRDVPTKDLDPQDNYLGITNTGVLKRINLNTSSFILFATKTTNTNRTGGEGNNTNLDFDVINNINSNYIERVSGSNKFRVKKSGIYSIEIVAKFNNISVGNDQEKGVALRLYTNNDHFQVRGERWANNEGSSYLHRTVILNQNDEIYLQTQTGKPSYTQSPGSSIFITYVPN</sequence>
<proteinExistence type="predicted"/>